<dbReference type="Gene3D" id="3.90.220.20">
    <property type="entry name" value="DNA methylase specificity domains"/>
    <property type="match status" value="2"/>
</dbReference>
<comment type="caution">
    <text evidence="6">The sequence shown here is derived from an EMBL/GenBank/DDBJ whole genome shotgun (WGS) entry which is preliminary data.</text>
</comment>
<dbReference type="Proteomes" id="UP000602647">
    <property type="component" value="Unassembled WGS sequence"/>
</dbReference>
<keyword evidence="6" id="KW-0255">Endonuclease</keyword>
<keyword evidence="6" id="KW-0378">Hydrolase</keyword>
<organism evidence="6 7">
    <name type="scientific">Zhenpiania hominis</name>
    <dbReference type="NCBI Taxonomy" id="2763644"/>
    <lineage>
        <taxon>Bacteria</taxon>
        <taxon>Bacillati</taxon>
        <taxon>Bacillota</taxon>
        <taxon>Clostridia</taxon>
        <taxon>Peptostreptococcales</taxon>
        <taxon>Anaerovoracaceae</taxon>
        <taxon>Zhenpiania</taxon>
    </lineage>
</organism>
<dbReference type="AlphaFoldDB" id="A0A923NIV2"/>
<keyword evidence="3" id="KW-0238">DNA-binding</keyword>
<comment type="similarity">
    <text evidence="1">Belongs to the type-I restriction system S methylase family.</text>
</comment>
<dbReference type="EMBL" id="JACRYT010000003">
    <property type="protein sequence ID" value="MBC6679254.1"/>
    <property type="molecule type" value="Genomic_DNA"/>
</dbReference>
<protein>
    <submittedName>
        <fullName evidence="6">Restriction endonuclease subunit S</fullName>
    </submittedName>
</protein>
<comment type="subunit">
    <text evidence="4">The methyltransferase is composed of M and S polypeptides.</text>
</comment>
<dbReference type="GO" id="GO:0004519">
    <property type="term" value="F:endonuclease activity"/>
    <property type="evidence" value="ECO:0007669"/>
    <property type="project" value="UniProtKB-KW"/>
</dbReference>
<evidence type="ECO:0000256" key="3">
    <source>
        <dbReference type="ARBA" id="ARBA00023125"/>
    </source>
</evidence>
<name>A0A923NIV2_9FIRM</name>
<feature type="domain" description="Type I restriction modification DNA specificity" evidence="5">
    <location>
        <begin position="184"/>
        <end position="360"/>
    </location>
</feature>
<evidence type="ECO:0000256" key="4">
    <source>
        <dbReference type="ARBA" id="ARBA00038652"/>
    </source>
</evidence>
<keyword evidence="7" id="KW-1185">Reference proteome</keyword>
<dbReference type="RefSeq" id="WP_187302354.1">
    <property type="nucleotide sequence ID" value="NZ_JACRYT010000003.1"/>
</dbReference>
<evidence type="ECO:0000256" key="1">
    <source>
        <dbReference type="ARBA" id="ARBA00010923"/>
    </source>
</evidence>
<accession>A0A923NIV2</accession>
<evidence type="ECO:0000313" key="6">
    <source>
        <dbReference type="EMBL" id="MBC6679254.1"/>
    </source>
</evidence>
<sequence>MQTMLLEDCCEILDSMRIPITAANRQEGPYPYYGANGIQDYVAEYIFDDELVLLAEDGGNFGSKTRPIAYRVSGKCWVNNHAHVLKPKTGLDVDFLCYSLMFYNTDGLVNGATRQKLTQATMRKMQIPDLPLKEQKEIVNQLNTIVAIKDMRNRELQRLDELIKARFVEMFGDPMTNPHNLPRVTLGSVLTIEPQNGLYKPQSDYVSDKTGVPILRIDSFYDGKVVNFSSLKRLICSEIELKRYSLYENDIVINRVNSIEYLGKCGLVQGLIENTVFESNMMRLHVDEHKLHPVYITKLLCSQFIYQQILKRAKKAVNQASINQKDVQSLVVYMPPIEQQERFAAFVAQTDKSKVAIQKSLDETQLLFDSLMQEYFG</sequence>
<evidence type="ECO:0000313" key="7">
    <source>
        <dbReference type="Proteomes" id="UP000602647"/>
    </source>
</evidence>
<dbReference type="InterPro" id="IPR051212">
    <property type="entry name" value="Type-I_RE_S_subunit"/>
</dbReference>
<dbReference type="InterPro" id="IPR000055">
    <property type="entry name" value="Restrct_endonuc_typeI_TRD"/>
</dbReference>
<dbReference type="Pfam" id="PF01420">
    <property type="entry name" value="Methylase_S"/>
    <property type="match status" value="2"/>
</dbReference>
<dbReference type="PANTHER" id="PTHR43140">
    <property type="entry name" value="TYPE-1 RESTRICTION ENZYME ECOKI SPECIFICITY PROTEIN"/>
    <property type="match status" value="1"/>
</dbReference>
<dbReference type="PANTHER" id="PTHR43140:SF1">
    <property type="entry name" value="TYPE I RESTRICTION ENZYME ECOKI SPECIFICITY SUBUNIT"/>
    <property type="match status" value="1"/>
</dbReference>
<feature type="domain" description="Type I restriction modification DNA specificity" evidence="5">
    <location>
        <begin position="2"/>
        <end position="157"/>
    </location>
</feature>
<evidence type="ECO:0000259" key="5">
    <source>
        <dbReference type="Pfam" id="PF01420"/>
    </source>
</evidence>
<evidence type="ECO:0000256" key="2">
    <source>
        <dbReference type="ARBA" id="ARBA00022747"/>
    </source>
</evidence>
<dbReference type="GO" id="GO:0009307">
    <property type="term" value="P:DNA restriction-modification system"/>
    <property type="evidence" value="ECO:0007669"/>
    <property type="project" value="UniProtKB-KW"/>
</dbReference>
<dbReference type="GO" id="GO:0003677">
    <property type="term" value="F:DNA binding"/>
    <property type="evidence" value="ECO:0007669"/>
    <property type="project" value="UniProtKB-KW"/>
</dbReference>
<gene>
    <name evidence="6" type="ORF">H9L42_05360</name>
</gene>
<dbReference type="SUPFAM" id="SSF116734">
    <property type="entry name" value="DNA methylase specificity domain"/>
    <property type="match status" value="2"/>
</dbReference>
<dbReference type="CDD" id="cd17517">
    <property type="entry name" value="RMtype1_S_EcoKI_StySPI-TRD2-CR2_like"/>
    <property type="match status" value="1"/>
</dbReference>
<dbReference type="InterPro" id="IPR044946">
    <property type="entry name" value="Restrct_endonuc_typeI_TRD_sf"/>
</dbReference>
<proteinExistence type="inferred from homology"/>
<dbReference type="CDD" id="cd17262">
    <property type="entry name" value="RMtype1_S_Aco12261I-TRD2-CR2"/>
    <property type="match status" value="1"/>
</dbReference>
<reference evidence="6" key="1">
    <citation type="submission" date="2020-08" db="EMBL/GenBank/DDBJ databases">
        <title>Genome public.</title>
        <authorList>
            <person name="Liu C."/>
            <person name="Sun Q."/>
        </authorList>
    </citation>
    <scope>NUCLEOTIDE SEQUENCE</scope>
    <source>
        <strain evidence="6">BX12</strain>
    </source>
</reference>
<keyword evidence="2" id="KW-0680">Restriction system</keyword>
<keyword evidence="6" id="KW-0540">Nuclease</keyword>